<reference evidence="1 2" key="1">
    <citation type="journal article" date="2006" name="Syst. Appl. Microbiol.">
        <title>Anoxybacillus amylolyticus sp. nov., a thermophilic amylase producing bacterium isolated from Mount Rittmann (Antarctica).</title>
        <authorList>
            <person name="Poli A."/>
            <person name="Esposito E."/>
            <person name="Lama L."/>
            <person name="Orlando P."/>
            <person name="Nicolaus G."/>
            <person name="de Appolonia F."/>
            <person name="Gambacorta A."/>
            <person name="Nicolaus B."/>
        </authorList>
    </citation>
    <scope>NUCLEOTIDE SEQUENCE [LARGE SCALE GENOMIC DNA]</scope>
    <source>
        <strain evidence="1 2">DSM 15939</strain>
    </source>
</reference>
<dbReference type="InterPro" id="IPR026988">
    <property type="entry name" value="YaaC-like"/>
</dbReference>
<sequence>MLRYQHIWESFTSFHSTSIVQPFLYRCYTKIGREDAKQKSYTNCDTFLYYLEHGKNFYLTARNSPISIQPVLLFYGIAQLLKACILTVDADYPDSSSVLAHGVSVRKRKKQQYDFFTDEVKIQKYGLFTHFSEKMFHVKQISGEKIHMKVLLQRIGELHELFETYYGQPLSRKTIYDPFRQSLFIPNIILDDYHMTFERFISYLTKKWGWIQAGDVHLEGKYIKVTCHHELSILCEPLMLDINDGVYRIPTVREKLFQWPEIMAHYLLLYNLSMISRYETEWWGELLHSYSSEAYPFIHKFLSVTAEKSPRLLYEYLHSLRKTWDA</sequence>
<organism evidence="1 2">
    <name type="scientific">Anoxybacteroides amylolyticum</name>
    <dbReference type="NCBI Taxonomy" id="294699"/>
    <lineage>
        <taxon>Bacteria</taxon>
        <taxon>Bacillati</taxon>
        <taxon>Bacillota</taxon>
        <taxon>Bacilli</taxon>
        <taxon>Bacillales</taxon>
        <taxon>Anoxybacillaceae</taxon>
        <taxon>Anoxybacteroides</taxon>
    </lineage>
</organism>
<accession>A0A160F639</accession>
<dbReference type="EMBL" id="CP015438">
    <property type="protein sequence ID" value="ANB61253.1"/>
    <property type="molecule type" value="Genomic_DNA"/>
</dbReference>
<dbReference type="PATRIC" id="fig|294699.3.peg.176"/>
<evidence type="ECO:0000313" key="2">
    <source>
        <dbReference type="Proteomes" id="UP000076865"/>
    </source>
</evidence>
<gene>
    <name evidence="1" type="ORF">GFC30_191</name>
</gene>
<dbReference type="Pfam" id="PF14175">
    <property type="entry name" value="YaaC"/>
    <property type="match status" value="1"/>
</dbReference>
<name>A0A160F639_9BACL</name>
<dbReference type="Proteomes" id="UP000076865">
    <property type="component" value="Chromosome"/>
</dbReference>
<evidence type="ECO:0000313" key="1">
    <source>
        <dbReference type="EMBL" id="ANB61253.1"/>
    </source>
</evidence>
<dbReference type="KEGG" id="aamy:GFC30_191"/>
<keyword evidence="2" id="KW-1185">Reference proteome</keyword>
<proteinExistence type="predicted"/>
<dbReference type="AlphaFoldDB" id="A0A160F639"/>
<protein>
    <submittedName>
        <fullName evidence="1">YaaC-like family protein</fullName>
    </submittedName>
</protein>
<dbReference type="RefSeq" id="WP_066322279.1">
    <property type="nucleotide sequence ID" value="NZ_CP015438.1"/>
</dbReference>